<dbReference type="GO" id="GO:0016740">
    <property type="term" value="F:transferase activity"/>
    <property type="evidence" value="ECO:0007669"/>
    <property type="project" value="UniProtKB-KW"/>
</dbReference>
<dbReference type="Pfam" id="PF00535">
    <property type="entry name" value="Glycos_transf_2"/>
    <property type="match status" value="1"/>
</dbReference>
<dbReference type="STRING" id="96561.Dole_1971"/>
<dbReference type="SUPFAM" id="SSF53448">
    <property type="entry name" value="Nucleotide-diphospho-sugar transferases"/>
    <property type="match status" value="1"/>
</dbReference>
<accession>A8ZT92</accession>
<dbReference type="AlphaFoldDB" id="A8ZT92"/>
<dbReference type="EMBL" id="CP000859">
    <property type="protein sequence ID" value="ABW67775.1"/>
    <property type="molecule type" value="Genomic_DNA"/>
</dbReference>
<dbReference type="PANTHER" id="PTHR48090">
    <property type="entry name" value="UNDECAPRENYL-PHOSPHATE 4-DEOXY-4-FORMAMIDO-L-ARABINOSE TRANSFERASE-RELATED"/>
    <property type="match status" value="1"/>
</dbReference>
<protein>
    <submittedName>
        <fullName evidence="3">Glycosyl transferase family 2</fullName>
    </submittedName>
</protein>
<gene>
    <name evidence="3" type="ordered locus">Dole_1971</name>
</gene>
<reference evidence="3 4" key="1">
    <citation type="submission" date="2007-10" db="EMBL/GenBank/DDBJ databases">
        <title>Complete sequence of Desulfococcus oleovorans Hxd3.</title>
        <authorList>
            <consortium name="US DOE Joint Genome Institute"/>
            <person name="Copeland A."/>
            <person name="Lucas S."/>
            <person name="Lapidus A."/>
            <person name="Barry K."/>
            <person name="Glavina del Rio T."/>
            <person name="Dalin E."/>
            <person name="Tice H."/>
            <person name="Pitluck S."/>
            <person name="Kiss H."/>
            <person name="Brettin T."/>
            <person name="Bruce D."/>
            <person name="Detter J.C."/>
            <person name="Han C."/>
            <person name="Schmutz J."/>
            <person name="Larimer F."/>
            <person name="Land M."/>
            <person name="Hauser L."/>
            <person name="Kyrpides N."/>
            <person name="Kim E."/>
            <person name="Wawrik B."/>
            <person name="Richardson P."/>
        </authorList>
    </citation>
    <scope>NUCLEOTIDE SEQUENCE [LARGE SCALE GENOMIC DNA]</scope>
    <source>
        <strain evidence="4">DSM 6200 / JCM 39069 / Hxd3</strain>
    </source>
</reference>
<evidence type="ECO:0000256" key="1">
    <source>
        <dbReference type="SAM" id="Phobius"/>
    </source>
</evidence>
<feature type="domain" description="Glycosyltransferase 2-like" evidence="2">
    <location>
        <begin position="126"/>
        <end position="286"/>
    </location>
</feature>
<feature type="transmembrane region" description="Helical" evidence="1">
    <location>
        <begin position="35"/>
        <end position="56"/>
    </location>
</feature>
<proteinExistence type="predicted"/>
<keyword evidence="3" id="KW-0808">Transferase</keyword>
<dbReference type="KEGG" id="dol:Dole_1971"/>
<evidence type="ECO:0000313" key="4">
    <source>
        <dbReference type="Proteomes" id="UP000008561"/>
    </source>
</evidence>
<keyword evidence="1" id="KW-0472">Membrane</keyword>
<dbReference type="PANTHER" id="PTHR48090:SF7">
    <property type="entry name" value="RFBJ PROTEIN"/>
    <property type="match status" value="1"/>
</dbReference>
<keyword evidence="1" id="KW-0812">Transmembrane</keyword>
<keyword evidence="1" id="KW-1133">Transmembrane helix</keyword>
<organism evidence="3 4">
    <name type="scientific">Desulfosudis oleivorans (strain DSM 6200 / JCM 39069 / Hxd3)</name>
    <name type="common">Desulfococcus oleovorans</name>
    <dbReference type="NCBI Taxonomy" id="96561"/>
    <lineage>
        <taxon>Bacteria</taxon>
        <taxon>Pseudomonadati</taxon>
        <taxon>Thermodesulfobacteriota</taxon>
        <taxon>Desulfobacteria</taxon>
        <taxon>Desulfobacterales</taxon>
        <taxon>Desulfosudaceae</taxon>
        <taxon>Desulfosudis</taxon>
    </lineage>
</organism>
<evidence type="ECO:0000259" key="2">
    <source>
        <dbReference type="Pfam" id="PF00535"/>
    </source>
</evidence>
<dbReference type="Gene3D" id="3.90.550.10">
    <property type="entry name" value="Spore Coat Polysaccharide Biosynthesis Protein SpsA, Chain A"/>
    <property type="match status" value="1"/>
</dbReference>
<evidence type="ECO:0000313" key="3">
    <source>
        <dbReference type="EMBL" id="ABW67775.1"/>
    </source>
</evidence>
<name>A8ZT92_DESOH</name>
<dbReference type="InterPro" id="IPR050256">
    <property type="entry name" value="Glycosyltransferase_2"/>
</dbReference>
<dbReference type="OrthoDB" id="9811884at2"/>
<dbReference type="CDD" id="cd04179">
    <property type="entry name" value="DPM_DPG-synthase_like"/>
    <property type="match status" value="1"/>
</dbReference>
<sequence length="347" mass="38636">MSNIRLLGMVVGLALFLLSFRIFRGQKWNRANFFLFAGSGLFLFALSLNPGLINILQRMLALDDAERGRLMALLIFAVGVLWFALILMRTSFLKHKYQFDRFVRAVGIANYIEKIRTDLAGCDVAVLIPAYNEADNLRAVLPRIPKEVGGLKLGVVVVDDGSDDGTCECAIAAGAFAVRSPINRGGGAALRLGYDILQKADIDICVTMDADGQHNPEEIPALLSPLLEEQCDIVIGSRILGSREKDSLFRLAGVYFFSFIINRLTGLNITDPSSGFRAFKMDVVRRVPLDEDQFHTSELIINAAKGGFCIREAPITILRRKYGESKKGRNWLYGLNFAKIVVRSWWR</sequence>
<keyword evidence="4" id="KW-1185">Reference proteome</keyword>
<dbReference type="InterPro" id="IPR029044">
    <property type="entry name" value="Nucleotide-diphossugar_trans"/>
</dbReference>
<dbReference type="CAZy" id="GT2">
    <property type="family name" value="Glycosyltransferase Family 2"/>
</dbReference>
<dbReference type="Proteomes" id="UP000008561">
    <property type="component" value="Chromosome"/>
</dbReference>
<dbReference type="HOGENOM" id="CLU_033536_7_4_7"/>
<dbReference type="eggNOG" id="COG1216">
    <property type="taxonomic scope" value="Bacteria"/>
</dbReference>
<dbReference type="RefSeq" id="WP_012175387.1">
    <property type="nucleotide sequence ID" value="NC_009943.1"/>
</dbReference>
<feature type="transmembrane region" description="Helical" evidence="1">
    <location>
        <begin position="6"/>
        <end position="23"/>
    </location>
</feature>
<feature type="transmembrane region" description="Helical" evidence="1">
    <location>
        <begin position="68"/>
        <end position="88"/>
    </location>
</feature>
<dbReference type="InterPro" id="IPR001173">
    <property type="entry name" value="Glyco_trans_2-like"/>
</dbReference>